<comment type="caution">
    <text evidence="1">The sequence shown here is derived from an EMBL/GenBank/DDBJ whole genome shotgun (WGS) entry which is preliminary data.</text>
</comment>
<dbReference type="EMBL" id="JBHTAI010000015">
    <property type="protein sequence ID" value="MFC7151266.1"/>
    <property type="molecule type" value="Genomic_DNA"/>
</dbReference>
<proteinExistence type="predicted"/>
<organism evidence="1 2">
    <name type="scientific">Cohnella cellulosilytica</name>
    <dbReference type="NCBI Taxonomy" id="986710"/>
    <lineage>
        <taxon>Bacteria</taxon>
        <taxon>Bacillati</taxon>
        <taxon>Bacillota</taxon>
        <taxon>Bacilli</taxon>
        <taxon>Bacillales</taxon>
        <taxon>Paenibacillaceae</taxon>
        <taxon>Cohnella</taxon>
    </lineage>
</organism>
<evidence type="ECO:0000313" key="2">
    <source>
        <dbReference type="Proteomes" id="UP001596378"/>
    </source>
</evidence>
<evidence type="ECO:0000313" key="1">
    <source>
        <dbReference type="EMBL" id="MFC7151266.1"/>
    </source>
</evidence>
<name>A0ABW2FDL8_9BACL</name>
<protein>
    <submittedName>
        <fullName evidence="1">Uncharacterized protein</fullName>
    </submittedName>
</protein>
<reference evidence="2" key="1">
    <citation type="journal article" date="2019" name="Int. J. Syst. Evol. Microbiol.">
        <title>The Global Catalogue of Microorganisms (GCM) 10K type strain sequencing project: providing services to taxonomists for standard genome sequencing and annotation.</title>
        <authorList>
            <consortium name="The Broad Institute Genomics Platform"/>
            <consortium name="The Broad Institute Genome Sequencing Center for Infectious Disease"/>
            <person name="Wu L."/>
            <person name="Ma J."/>
        </authorList>
    </citation>
    <scope>NUCLEOTIDE SEQUENCE [LARGE SCALE GENOMIC DNA]</scope>
    <source>
        <strain evidence="2">KCTC 12907</strain>
    </source>
</reference>
<sequence length="134" mass="14556">MLRVNVPSDLLYLNGLLYTYVRNNPLKYVDPSGLNPAAACLIPPIGAACAAAATAVAEGELFILGVIGIELWRDSQSEEFDTIQDGQKVIQQSAVNQGYTVLQQSWFQSGSGVYQQNKIRIMPKEQLDLAPASV</sequence>
<keyword evidence="2" id="KW-1185">Reference proteome</keyword>
<dbReference type="RefSeq" id="WP_378107530.1">
    <property type="nucleotide sequence ID" value="NZ_JBHSUP010000026.1"/>
</dbReference>
<dbReference type="Proteomes" id="UP001596378">
    <property type="component" value="Unassembled WGS sequence"/>
</dbReference>
<gene>
    <name evidence="1" type="ORF">ACFQMJ_22245</name>
</gene>
<accession>A0ABW2FDL8</accession>